<keyword evidence="2" id="KW-1185">Reference proteome</keyword>
<gene>
    <name evidence="1" type="ORF">SAMN05444366_2568</name>
</gene>
<dbReference type="EMBL" id="FRBY01000003">
    <property type="protein sequence ID" value="SHM16113.1"/>
    <property type="molecule type" value="Genomic_DNA"/>
</dbReference>
<accession>A0A1M7GIL1</accession>
<evidence type="ECO:0008006" key="3">
    <source>
        <dbReference type="Google" id="ProtNLM"/>
    </source>
</evidence>
<dbReference type="AlphaFoldDB" id="A0A1M7GIL1"/>
<dbReference type="InterPro" id="IPR035093">
    <property type="entry name" value="RelE/ParE_toxin_dom_sf"/>
</dbReference>
<dbReference type="Proteomes" id="UP000184121">
    <property type="component" value="Unassembled WGS sequence"/>
</dbReference>
<dbReference type="STRING" id="29534.SAMN05444366_2568"/>
<organism evidence="1 2">
    <name type="scientific">Flavobacterium saccharophilum</name>
    <dbReference type="NCBI Taxonomy" id="29534"/>
    <lineage>
        <taxon>Bacteria</taxon>
        <taxon>Pseudomonadati</taxon>
        <taxon>Bacteroidota</taxon>
        <taxon>Flavobacteriia</taxon>
        <taxon>Flavobacteriales</taxon>
        <taxon>Flavobacteriaceae</taxon>
        <taxon>Flavobacterium</taxon>
    </lineage>
</organism>
<proteinExistence type="predicted"/>
<dbReference type="Gene3D" id="3.30.2310.20">
    <property type="entry name" value="RelE-like"/>
    <property type="match status" value="1"/>
</dbReference>
<evidence type="ECO:0000313" key="2">
    <source>
        <dbReference type="Proteomes" id="UP000184121"/>
    </source>
</evidence>
<protein>
    <recommendedName>
        <fullName evidence="3">Plasmid stabilization system protein ParE</fullName>
    </recommendedName>
</protein>
<reference evidence="2" key="1">
    <citation type="submission" date="2016-11" db="EMBL/GenBank/DDBJ databases">
        <authorList>
            <person name="Varghese N."/>
            <person name="Submissions S."/>
        </authorList>
    </citation>
    <scope>NUCLEOTIDE SEQUENCE [LARGE SCALE GENOMIC DNA]</scope>
    <source>
        <strain evidence="2">DSM 1811</strain>
    </source>
</reference>
<name>A0A1M7GIL1_9FLAO</name>
<dbReference type="OrthoDB" id="1098070at2"/>
<sequence length="101" mass="12146">MVQRTRKIVWTDFAKESKYAIFLYWNQRNKSTTYSRKLNALFQESLNQIVNFPESSIESNDINVRLKIASHFELIYHISSTQITILDIWDTRQNPENFPFR</sequence>
<dbReference type="RefSeq" id="WP_072972913.1">
    <property type="nucleotide sequence ID" value="NZ_FRBY01000003.1"/>
</dbReference>
<evidence type="ECO:0000313" key="1">
    <source>
        <dbReference type="EMBL" id="SHM16113.1"/>
    </source>
</evidence>